<gene>
    <name evidence="1" type="ORF">EJF14_40351</name>
</gene>
<evidence type="ECO:0000313" key="1">
    <source>
        <dbReference type="EMBL" id="QFZ28315.1"/>
    </source>
</evidence>
<keyword evidence="1" id="KW-0378">Hydrolase</keyword>
<proteinExistence type="predicted"/>
<organism evidence="1 2">
    <name type="scientific">Clavispora lusitaniae</name>
    <name type="common">Candida lusitaniae</name>
    <dbReference type="NCBI Taxonomy" id="36911"/>
    <lineage>
        <taxon>Eukaryota</taxon>
        <taxon>Fungi</taxon>
        <taxon>Dikarya</taxon>
        <taxon>Ascomycota</taxon>
        <taxon>Saccharomycotina</taxon>
        <taxon>Pichiomycetes</taxon>
        <taxon>Metschnikowiaceae</taxon>
        <taxon>Clavispora</taxon>
    </lineage>
</organism>
<protein>
    <submittedName>
        <fullName evidence="1">Leukotriene A-4 hydrolase</fullName>
    </submittedName>
</protein>
<sequence length="621" mass="69690">MDVVNSRRPKVSPEIDPSTLSNYTNFKVGPTKLSFDVDFEKKIVSGSVVYDLEKLTAVDNVVLDTSVLKVKACSINGKSAAFSLSDVVGPLGSPLTIEAETPEKKLEVVVDFETTENCTALQFLDKEATDGKSSPYLFSQCQAIHARSLFPCFDTPAVKTAYKFTATSPLPVIMGGRPVSVEGKVYTFDQPIPIPSYLVAIASGDITKLPIGPRSHVYCEGVKVKACQHEFEADMENFLQAAEKLVFNYEWDQYDALVLPSSFPYGGMENPNATFVTPTLISGDRENVDVIAHELAHSWSGNLVTNCSWEHFWLNEGWTVYLERRIQGSIHGEATRHFSAIIGWSDLENSIKAMGDSAERYSTLVQDLKDRSDPDDAFSTVPYEKGFNLLFHIEQTVGGKEVFDAFIPHYFKTFRYKSLDTYQFLDTLYAFFADKKKELDSIDWDTWLYKPGMPPIKPAFDTTLVDQCYSLADKWFNAVSKSSSTNLHSVFKPSDIVDFTSNQSVVFLDTITSYNKLPDFKWANHVDALKAMSEIYAAYSTSSNAEVLFRWFVVQVGGHNTSYYDKLGQWLGTVGRMKFVRPGYVLLNTVDHDLAIKYFTKFEATYHPICKAMVRKDLGLA</sequence>
<accession>A0ACD0WM22</accession>
<name>A0ACD0WM22_CLALS</name>
<keyword evidence="2" id="KW-1185">Reference proteome</keyword>
<dbReference type="EMBL" id="CP038487">
    <property type="protein sequence ID" value="QFZ28315.1"/>
    <property type="molecule type" value="Genomic_DNA"/>
</dbReference>
<dbReference type="Proteomes" id="UP000326582">
    <property type="component" value="Chromosome 4"/>
</dbReference>
<reference evidence="2" key="1">
    <citation type="journal article" date="2019" name="MBio">
        <title>Comparative genomics for the elucidation of multidrug resistance (MDR) in Candida lusitaniae.</title>
        <authorList>
            <person name="Kannan A."/>
            <person name="Asner S.A."/>
            <person name="Trachsel E."/>
            <person name="Kelly S."/>
            <person name="Parker J."/>
            <person name="Sanglard D."/>
        </authorList>
    </citation>
    <scope>NUCLEOTIDE SEQUENCE [LARGE SCALE GENOMIC DNA]</scope>
    <source>
        <strain evidence="2">P1</strain>
    </source>
</reference>
<evidence type="ECO:0000313" key="2">
    <source>
        <dbReference type="Proteomes" id="UP000326582"/>
    </source>
</evidence>